<organism evidence="2 3">
    <name type="scientific">Jannaschia aquimarina</name>
    <dbReference type="NCBI Taxonomy" id="935700"/>
    <lineage>
        <taxon>Bacteria</taxon>
        <taxon>Pseudomonadati</taxon>
        <taxon>Pseudomonadota</taxon>
        <taxon>Alphaproteobacteria</taxon>
        <taxon>Rhodobacterales</taxon>
        <taxon>Roseobacteraceae</taxon>
        <taxon>Jannaschia</taxon>
    </lineage>
</organism>
<proteinExistence type="predicted"/>
<dbReference type="PROSITE" id="PS51186">
    <property type="entry name" value="GNAT"/>
    <property type="match status" value="1"/>
</dbReference>
<dbReference type="PATRIC" id="fig|935700.4.peg.3638"/>
<dbReference type="Proteomes" id="UP000032232">
    <property type="component" value="Unassembled WGS sequence"/>
</dbReference>
<dbReference type="PANTHER" id="PTHR43792">
    <property type="entry name" value="GNAT FAMILY, PUTATIVE (AFU_ORTHOLOGUE AFUA_3G00765)-RELATED-RELATED"/>
    <property type="match status" value="1"/>
</dbReference>
<dbReference type="STRING" id="935700.jaqu_35300"/>
<gene>
    <name evidence="2" type="ORF">jaqu_35300</name>
</gene>
<evidence type="ECO:0000313" key="2">
    <source>
        <dbReference type="EMBL" id="KIT14727.1"/>
    </source>
</evidence>
<dbReference type="GO" id="GO:0016747">
    <property type="term" value="F:acyltransferase activity, transferring groups other than amino-acyl groups"/>
    <property type="evidence" value="ECO:0007669"/>
    <property type="project" value="InterPro"/>
</dbReference>
<accession>A0A0D1CJ39</accession>
<dbReference type="PANTHER" id="PTHR43792:SF1">
    <property type="entry name" value="N-ACETYLTRANSFERASE DOMAIN-CONTAINING PROTEIN"/>
    <property type="match status" value="1"/>
</dbReference>
<dbReference type="SUPFAM" id="SSF55729">
    <property type="entry name" value="Acyl-CoA N-acyltransferases (Nat)"/>
    <property type="match status" value="1"/>
</dbReference>
<keyword evidence="3" id="KW-1185">Reference proteome</keyword>
<dbReference type="InterPro" id="IPR051531">
    <property type="entry name" value="N-acetyltransferase"/>
</dbReference>
<evidence type="ECO:0000259" key="1">
    <source>
        <dbReference type="PROSITE" id="PS51186"/>
    </source>
</evidence>
<evidence type="ECO:0000313" key="3">
    <source>
        <dbReference type="Proteomes" id="UP000032232"/>
    </source>
</evidence>
<comment type="caution">
    <text evidence="2">The sequence shown here is derived from an EMBL/GenBank/DDBJ whole genome shotgun (WGS) entry which is preliminary data.</text>
</comment>
<dbReference type="EMBL" id="JYFE01000065">
    <property type="protein sequence ID" value="KIT14727.1"/>
    <property type="molecule type" value="Genomic_DNA"/>
</dbReference>
<name>A0A0D1CJ39_9RHOB</name>
<dbReference type="InterPro" id="IPR016181">
    <property type="entry name" value="Acyl_CoA_acyltransferase"/>
</dbReference>
<dbReference type="Pfam" id="PF13302">
    <property type="entry name" value="Acetyltransf_3"/>
    <property type="match status" value="1"/>
</dbReference>
<sequence length="167" mass="18914">MIPTLTTDRLTLRAPRPEDVAPFAAFYASDAARFVGGSRPRWETWRYVCEVVGHWHMRGFGRWIAARRSDDAPVGLVGLHHPEDWPEPEIGWMFWETGRGFATEAARAARRWAYREAGLTTLISLIAPDNTLSIALAERLGGVREADFTHVKFGRMGVWRQPGPEEI</sequence>
<protein>
    <recommendedName>
        <fullName evidence="1">N-acetyltransferase domain-containing protein</fullName>
    </recommendedName>
</protein>
<reference evidence="2 3" key="1">
    <citation type="submission" date="2015-02" db="EMBL/GenBank/DDBJ databases">
        <title>Genome Sequence of Jannaschia aquimarina DSM28248, a member of the Roseobacter clade.</title>
        <authorList>
            <person name="Voget S."/>
            <person name="Daniel R."/>
        </authorList>
    </citation>
    <scope>NUCLEOTIDE SEQUENCE [LARGE SCALE GENOMIC DNA]</scope>
    <source>
        <strain evidence="2 3">GSW-M26</strain>
    </source>
</reference>
<dbReference type="RefSeq" id="WP_043920297.1">
    <property type="nucleotide sequence ID" value="NZ_FZPF01000002.1"/>
</dbReference>
<dbReference type="Gene3D" id="3.40.630.30">
    <property type="match status" value="1"/>
</dbReference>
<feature type="domain" description="N-acetyltransferase" evidence="1">
    <location>
        <begin position="10"/>
        <end position="164"/>
    </location>
</feature>
<dbReference type="AlphaFoldDB" id="A0A0D1CJ39"/>
<dbReference type="OrthoDB" id="6293260at2"/>
<dbReference type="InterPro" id="IPR000182">
    <property type="entry name" value="GNAT_dom"/>
</dbReference>